<reference evidence="7 8" key="1">
    <citation type="submission" date="2022-01" db="EMBL/GenBank/DDBJ databases">
        <title>A chromosomal length assembly of Cordylochernes scorpioides.</title>
        <authorList>
            <person name="Zeh D."/>
            <person name="Zeh J."/>
        </authorList>
    </citation>
    <scope>NUCLEOTIDE SEQUENCE [LARGE SCALE GENOMIC DNA]</scope>
    <source>
        <strain evidence="7">IN4F17</strain>
        <tissue evidence="7">Whole Body</tissue>
    </source>
</reference>
<dbReference type="PANTHER" id="PTHR10283">
    <property type="entry name" value="SOLUTE CARRIER FAMILY 13 MEMBER"/>
    <property type="match status" value="1"/>
</dbReference>
<gene>
    <name evidence="7" type="ORF">LAZ67_1004454</name>
</gene>
<evidence type="ECO:0000256" key="3">
    <source>
        <dbReference type="ARBA" id="ARBA00022692"/>
    </source>
</evidence>
<feature type="transmembrane region" description="Helical" evidence="6">
    <location>
        <begin position="56"/>
        <end position="75"/>
    </location>
</feature>
<sequence length="135" mass="15121">MCGLVSRCAYVVALMAIFWMFELLPLGATALMPVIFFPLLGIMDSAEVTPHYTKDVIMTFLGSLTFAVAIEHCNLHKRIALRVLLLVGTGFKWLNSFPNPSHIDTHSLPPDDYVNTHTLIPFYVDTHSLPPDDYV</sequence>
<evidence type="ECO:0000256" key="2">
    <source>
        <dbReference type="ARBA" id="ARBA00006772"/>
    </source>
</evidence>
<dbReference type="PANTHER" id="PTHR10283:SF82">
    <property type="entry name" value="SOLUTE CARRIER FAMILY 13 MEMBER 2"/>
    <property type="match status" value="1"/>
</dbReference>
<keyword evidence="4 6" id="KW-1133">Transmembrane helix</keyword>
<proteinExistence type="inferred from homology"/>
<evidence type="ECO:0000313" key="7">
    <source>
        <dbReference type="EMBL" id="UYV61335.1"/>
    </source>
</evidence>
<comment type="subcellular location">
    <subcellularLocation>
        <location evidence="1">Membrane</location>
        <topology evidence="1">Multi-pass membrane protein</topology>
    </subcellularLocation>
</comment>
<evidence type="ECO:0000256" key="1">
    <source>
        <dbReference type="ARBA" id="ARBA00004141"/>
    </source>
</evidence>
<organism evidence="7 8">
    <name type="scientific">Cordylochernes scorpioides</name>
    <dbReference type="NCBI Taxonomy" id="51811"/>
    <lineage>
        <taxon>Eukaryota</taxon>
        <taxon>Metazoa</taxon>
        <taxon>Ecdysozoa</taxon>
        <taxon>Arthropoda</taxon>
        <taxon>Chelicerata</taxon>
        <taxon>Arachnida</taxon>
        <taxon>Pseudoscorpiones</taxon>
        <taxon>Cheliferoidea</taxon>
        <taxon>Chernetidae</taxon>
        <taxon>Cordylochernes</taxon>
    </lineage>
</organism>
<feature type="transmembrane region" description="Helical" evidence="6">
    <location>
        <begin position="12"/>
        <end position="36"/>
    </location>
</feature>
<dbReference type="EMBL" id="CP092863">
    <property type="protein sequence ID" value="UYV61335.1"/>
    <property type="molecule type" value="Genomic_DNA"/>
</dbReference>
<evidence type="ECO:0000256" key="4">
    <source>
        <dbReference type="ARBA" id="ARBA00022989"/>
    </source>
</evidence>
<dbReference type="Proteomes" id="UP001235939">
    <property type="component" value="Chromosome 01"/>
</dbReference>
<evidence type="ECO:0000313" key="8">
    <source>
        <dbReference type="Proteomes" id="UP001235939"/>
    </source>
</evidence>
<keyword evidence="3 6" id="KW-0812">Transmembrane</keyword>
<comment type="similarity">
    <text evidence="2">Belongs to the SLC13A/DASS transporter (TC 2.A.47) family. NADC subfamily.</text>
</comment>
<evidence type="ECO:0000256" key="5">
    <source>
        <dbReference type="ARBA" id="ARBA00023136"/>
    </source>
</evidence>
<accession>A0ABY6K2B5</accession>
<keyword evidence="8" id="KW-1185">Reference proteome</keyword>
<protein>
    <submittedName>
        <fullName evidence="7">Indy-2</fullName>
    </submittedName>
</protein>
<dbReference type="Pfam" id="PF00939">
    <property type="entry name" value="Na_sulph_symp"/>
    <property type="match status" value="1"/>
</dbReference>
<dbReference type="InterPro" id="IPR001898">
    <property type="entry name" value="SLC13A/DASS"/>
</dbReference>
<keyword evidence="5 6" id="KW-0472">Membrane</keyword>
<name>A0ABY6K2B5_9ARAC</name>
<evidence type="ECO:0000256" key="6">
    <source>
        <dbReference type="SAM" id="Phobius"/>
    </source>
</evidence>